<dbReference type="GO" id="GO:0003950">
    <property type="term" value="F:NAD+ poly-ADP-ribosyltransferase activity"/>
    <property type="evidence" value="ECO:0007669"/>
    <property type="project" value="InterPro"/>
</dbReference>
<dbReference type="OrthoDB" id="10256774at2759"/>
<proteinExistence type="predicted"/>
<sequence length="349" mass="37974">MAKRPAVIDLDLEMDEERPAALAPEQDRSAARQEPVVAGGGSAARRRPVQASPHGKAAAAQQPHAPIDLCSEELDDAAVCLVIDLLEDEDCAPADVIDLTADDASLAKQMQRAFNAAIDLTASDGTDEMDLLLAYRTGVDRFLSEHAVQYGFRVREVVHNKHSRPGTPLYSRFYDAYRKCRDKSIKLVFHGTSERNIAAILEKSLDPTKRGQNGQALGSGEYFAEDPIISLPYMKGGRKILVFAVIMDKSGLRAHNSQGILVCHNPSHHLPLAVVTLDNHSHLASAQAMAGLLPPQGNLGMPGASFMRNAAAQLATMIGRAPWLQPMPAPRPAPVRAPRAKKGRWRKRR</sequence>
<evidence type="ECO:0000313" key="3">
    <source>
        <dbReference type="EMBL" id="KAG8470926.1"/>
    </source>
</evidence>
<evidence type="ECO:0000259" key="2">
    <source>
        <dbReference type="Pfam" id="PF00644"/>
    </source>
</evidence>
<evidence type="ECO:0000256" key="1">
    <source>
        <dbReference type="SAM" id="MobiDB-lite"/>
    </source>
</evidence>
<feature type="compositionally biased region" description="Pro residues" evidence="1">
    <location>
        <begin position="325"/>
        <end position="335"/>
    </location>
</feature>
<name>A0A8J5XXN0_DIALT</name>
<accession>A0A8J5XXN0</accession>
<dbReference type="Gene3D" id="3.90.228.10">
    <property type="match status" value="1"/>
</dbReference>
<dbReference type="Pfam" id="PF00644">
    <property type="entry name" value="PARP"/>
    <property type="match status" value="1"/>
</dbReference>
<dbReference type="InterPro" id="IPR012317">
    <property type="entry name" value="Poly(ADP-ribose)pol_cat_dom"/>
</dbReference>
<keyword evidence="4" id="KW-1185">Reference proteome</keyword>
<evidence type="ECO:0000313" key="4">
    <source>
        <dbReference type="Proteomes" id="UP000751190"/>
    </source>
</evidence>
<protein>
    <recommendedName>
        <fullName evidence="2">PARP catalytic domain-containing protein</fullName>
    </recommendedName>
</protein>
<feature type="region of interest" description="Disordered" evidence="1">
    <location>
        <begin position="323"/>
        <end position="349"/>
    </location>
</feature>
<reference evidence="3" key="1">
    <citation type="submission" date="2021-05" db="EMBL/GenBank/DDBJ databases">
        <title>The genome of the haptophyte Pavlova lutheri (Diacronema luteri, Pavlovales) - a model for lipid biosynthesis in eukaryotic algae.</title>
        <authorList>
            <person name="Hulatt C.J."/>
            <person name="Posewitz M.C."/>
        </authorList>
    </citation>
    <scope>NUCLEOTIDE SEQUENCE</scope>
    <source>
        <strain evidence="3">NIVA-4/92</strain>
    </source>
</reference>
<feature type="region of interest" description="Disordered" evidence="1">
    <location>
        <begin position="1"/>
        <end position="63"/>
    </location>
</feature>
<dbReference type="SUPFAM" id="SSF56399">
    <property type="entry name" value="ADP-ribosylation"/>
    <property type="match status" value="1"/>
</dbReference>
<comment type="caution">
    <text evidence="3">The sequence shown here is derived from an EMBL/GenBank/DDBJ whole genome shotgun (WGS) entry which is preliminary data.</text>
</comment>
<feature type="compositionally biased region" description="Basic residues" evidence="1">
    <location>
        <begin position="338"/>
        <end position="349"/>
    </location>
</feature>
<feature type="domain" description="PARP catalytic" evidence="2">
    <location>
        <begin position="176"/>
        <end position="236"/>
    </location>
</feature>
<gene>
    <name evidence="3" type="ORF">KFE25_009347</name>
</gene>
<dbReference type="AlphaFoldDB" id="A0A8J5XXN0"/>
<organism evidence="3 4">
    <name type="scientific">Diacronema lutheri</name>
    <name type="common">Unicellular marine alga</name>
    <name type="synonym">Monochrysis lutheri</name>
    <dbReference type="NCBI Taxonomy" id="2081491"/>
    <lineage>
        <taxon>Eukaryota</taxon>
        <taxon>Haptista</taxon>
        <taxon>Haptophyta</taxon>
        <taxon>Pavlovophyceae</taxon>
        <taxon>Pavlovales</taxon>
        <taxon>Pavlovaceae</taxon>
        <taxon>Diacronema</taxon>
    </lineage>
</organism>
<dbReference type="EMBL" id="JAGTXO010000001">
    <property type="protein sequence ID" value="KAG8470926.1"/>
    <property type="molecule type" value="Genomic_DNA"/>
</dbReference>
<dbReference type="Proteomes" id="UP000751190">
    <property type="component" value="Unassembled WGS sequence"/>
</dbReference>